<dbReference type="AlphaFoldDB" id="A0A4R7US12"/>
<protein>
    <recommendedName>
        <fullName evidence="1">SnoaL-like domain-containing protein</fullName>
    </recommendedName>
</protein>
<dbReference type="PANTHER" id="PTHR41252:SF1">
    <property type="entry name" value="BLR2505 PROTEIN"/>
    <property type="match status" value="1"/>
</dbReference>
<dbReference type="Gene3D" id="3.10.450.50">
    <property type="match status" value="1"/>
</dbReference>
<dbReference type="InterPro" id="IPR032710">
    <property type="entry name" value="NTF2-like_dom_sf"/>
</dbReference>
<dbReference type="InterPro" id="IPR037401">
    <property type="entry name" value="SnoaL-like"/>
</dbReference>
<dbReference type="EMBL" id="SOCP01000031">
    <property type="protein sequence ID" value="TDV36637.1"/>
    <property type="molecule type" value="Genomic_DNA"/>
</dbReference>
<dbReference type="OrthoDB" id="6657864at2"/>
<comment type="caution">
    <text evidence="2">The sequence shown here is derived from an EMBL/GenBank/DDBJ whole genome shotgun (WGS) entry which is preliminary data.</text>
</comment>
<dbReference type="SUPFAM" id="SSF54427">
    <property type="entry name" value="NTF2-like"/>
    <property type="match status" value="1"/>
</dbReference>
<keyword evidence="3" id="KW-1185">Reference proteome</keyword>
<sequence>MGAAEDKESLRYAFDQVAKGDSRPFVDLLAEDVRWTIIGTTAWSGTYAGKQAVLDDLLRPMSRQLRGRTIISAHRFVAEGDLVVVEGRGRNSTVDGVRYHNEYCWVFRLADGLVRELTEYSDTQLMASVLQAP</sequence>
<evidence type="ECO:0000259" key="1">
    <source>
        <dbReference type="Pfam" id="PF12680"/>
    </source>
</evidence>
<gene>
    <name evidence="2" type="ORF">CLV71_13116</name>
</gene>
<dbReference type="Proteomes" id="UP000294927">
    <property type="component" value="Unassembled WGS sequence"/>
</dbReference>
<dbReference type="PANTHER" id="PTHR41252">
    <property type="entry name" value="BLR2505 PROTEIN"/>
    <property type="match status" value="1"/>
</dbReference>
<evidence type="ECO:0000313" key="3">
    <source>
        <dbReference type="Proteomes" id="UP000294927"/>
    </source>
</evidence>
<organism evidence="2 3">
    <name type="scientific">Actinophytocola oryzae</name>
    <dbReference type="NCBI Taxonomy" id="502181"/>
    <lineage>
        <taxon>Bacteria</taxon>
        <taxon>Bacillati</taxon>
        <taxon>Actinomycetota</taxon>
        <taxon>Actinomycetes</taxon>
        <taxon>Pseudonocardiales</taxon>
        <taxon>Pseudonocardiaceae</taxon>
    </lineage>
</organism>
<dbReference type="Pfam" id="PF12680">
    <property type="entry name" value="SnoaL_2"/>
    <property type="match status" value="1"/>
</dbReference>
<accession>A0A4R7US12</accession>
<name>A0A4R7US12_9PSEU</name>
<dbReference type="RefSeq" id="WP_133909174.1">
    <property type="nucleotide sequence ID" value="NZ_SOCP01000031.1"/>
</dbReference>
<feature type="domain" description="SnoaL-like" evidence="1">
    <location>
        <begin position="13"/>
        <end position="116"/>
    </location>
</feature>
<reference evidence="2 3" key="1">
    <citation type="submission" date="2019-03" db="EMBL/GenBank/DDBJ databases">
        <title>Genomic Encyclopedia of Archaeal and Bacterial Type Strains, Phase II (KMG-II): from individual species to whole genera.</title>
        <authorList>
            <person name="Goeker M."/>
        </authorList>
    </citation>
    <scope>NUCLEOTIDE SEQUENCE [LARGE SCALE GENOMIC DNA]</scope>
    <source>
        <strain evidence="2 3">DSM 45499</strain>
    </source>
</reference>
<proteinExistence type="predicted"/>
<evidence type="ECO:0000313" key="2">
    <source>
        <dbReference type="EMBL" id="TDV36637.1"/>
    </source>
</evidence>